<dbReference type="GO" id="GO:0005652">
    <property type="term" value="C:nuclear lamina"/>
    <property type="evidence" value="ECO:0007669"/>
    <property type="project" value="UniProtKB-SubCell"/>
</dbReference>
<evidence type="ECO:0000256" key="3">
    <source>
        <dbReference type="ARBA" id="ARBA00024186"/>
    </source>
</evidence>
<evidence type="ECO:0000313" key="6">
    <source>
        <dbReference type="Proteomes" id="UP000243459"/>
    </source>
</evidence>
<keyword evidence="1" id="KW-0175">Coiled coil</keyword>
<dbReference type="GO" id="GO:0006997">
    <property type="term" value="P:nucleus organization"/>
    <property type="evidence" value="ECO:0007669"/>
    <property type="project" value="InterPro"/>
</dbReference>
<sequence length="195" mass="22873">MDRKSKFLTTQNPRSSRVLGIEKGKSKLVSLEEGSADLDEAEVWKRFEEAGLLDESKLRWKDREALVERIHELEKELYDYQYHMGLLLIEKEKQASEYEEMRQALAEADGIFNKEQTTHMIAIAEFEKREENFQKALMAEKQCIEDLKVQKLLGDLKLSLDSKNQEFELELDKKRNSFEEDLKEKLDDLERVGVG</sequence>
<dbReference type="PANTHER" id="PTHR31908">
    <property type="entry name" value="PROTEIN CROWDED NUCLEI 4"/>
    <property type="match status" value="1"/>
</dbReference>
<evidence type="ECO:0000256" key="2">
    <source>
        <dbReference type="ARBA" id="ARBA00023242"/>
    </source>
</evidence>
<keyword evidence="2" id="KW-0539">Nucleus</keyword>
<dbReference type="Proteomes" id="UP000243459">
    <property type="component" value="Chromosome 5"/>
</dbReference>
<dbReference type="PANTHER" id="PTHR31908:SF11">
    <property type="entry name" value="PROTEIN CROWDED NUCLEI 1"/>
    <property type="match status" value="1"/>
</dbReference>
<comment type="subcellular location">
    <subcellularLocation>
        <location evidence="3">Nucleus lamina</location>
    </subcellularLocation>
</comment>
<protein>
    <submittedName>
        <fullName evidence="5">Uncharacterized protein</fullName>
    </submittedName>
</protein>
<comment type="similarity">
    <text evidence="4">Belongs to the CRWN family.</text>
</comment>
<dbReference type="Gramene" id="ONK69715">
    <property type="protein sequence ID" value="ONK69715"/>
    <property type="gene ID" value="A4U43_C05F25970"/>
</dbReference>
<dbReference type="EMBL" id="CM007385">
    <property type="protein sequence ID" value="ONK69715.1"/>
    <property type="molecule type" value="Genomic_DNA"/>
</dbReference>
<accession>A0A5P1EUJ2</accession>
<dbReference type="InterPro" id="IPR040418">
    <property type="entry name" value="CRWN"/>
</dbReference>
<evidence type="ECO:0000256" key="1">
    <source>
        <dbReference type="ARBA" id="ARBA00023054"/>
    </source>
</evidence>
<name>A0A5P1EUJ2_ASPOF</name>
<evidence type="ECO:0000313" key="5">
    <source>
        <dbReference type="EMBL" id="ONK69715.1"/>
    </source>
</evidence>
<organism evidence="5 6">
    <name type="scientific">Asparagus officinalis</name>
    <name type="common">Garden asparagus</name>
    <dbReference type="NCBI Taxonomy" id="4686"/>
    <lineage>
        <taxon>Eukaryota</taxon>
        <taxon>Viridiplantae</taxon>
        <taxon>Streptophyta</taxon>
        <taxon>Embryophyta</taxon>
        <taxon>Tracheophyta</taxon>
        <taxon>Spermatophyta</taxon>
        <taxon>Magnoliopsida</taxon>
        <taxon>Liliopsida</taxon>
        <taxon>Asparagales</taxon>
        <taxon>Asparagaceae</taxon>
        <taxon>Asparagoideae</taxon>
        <taxon>Asparagus</taxon>
    </lineage>
</organism>
<dbReference type="AlphaFoldDB" id="A0A5P1EUJ2"/>
<gene>
    <name evidence="5" type="ORF">A4U43_C05F25970</name>
</gene>
<reference evidence="6" key="1">
    <citation type="journal article" date="2017" name="Nat. Commun.">
        <title>The asparagus genome sheds light on the origin and evolution of a young Y chromosome.</title>
        <authorList>
            <person name="Harkess A."/>
            <person name="Zhou J."/>
            <person name="Xu C."/>
            <person name="Bowers J.E."/>
            <person name="Van der Hulst R."/>
            <person name="Ayyampalayam S."/>
            <person name="Mercati F."/>
            <person name="Riccardi P."/>
            <person name="McKain M.R."/>
            <person name="Kakrana A."/>
            <person name="Tang H."/>
            <person name="Ray J."/>
            <person name="Groenendijk J."/>
            <person name="Arikit S."/>
            <person name="Mathioni S.M."/>
            <person name="Nakano M."/>
            <person name="Shan H."/>
            <person name="Telgmann-Rauber A."/>
            <person name="Kanno A."/>
            <person name="Yue Z."/>
            <person name="Chen H."/>
            <person name="Li W."/>
            <person name="Chen Y."/>
            <person name="Xu X."/>
            <person name="Zhang Y."/>
            <person name="Luo S."/>
            <person name="Chen H."/>
            <person name="Gao J."/>
            <person name="Mao Z."/>
            <person name="Pires J.C."/>
            <person name="Luo M."/>
            <person name="Kudrna D."/>
            <person name="Wing R.A."/>
            <person name="Meyers B.C."/>
            <person name="Yi K."/>
            <person name="Kong H."/>
            <person name="Lavrijsen P."/>
            <person name="Sunseri F."/>
            <person name="Falavigna A."/>
            <person name="Ye Y."/>
            <person name="Leebens-Mack J.H."/>
            <person name="Chen G."/>
        </authorList>
    </citation>
    <scope>NUCLEOTIDE SEQUENCE [LARGE SCALE GENOMIC DNA]</scope>
    <source>
        <strain evidence="6">cv. DH0086</strain>
    </source>
</reference>
<evidence type="ECO:0000256" key="4">
    <source>
        <dbReference type="ARBA" id="ARBA00024208"/>
    </source>
</evidence>
<keyword evidence="6" id="KW-1185">Reference proteome</keyword>
<proteinExistence type="inferred from homology"/>